<dbReference type="InterPro" id="IPR006119">
    <property type="entry name" value="Resolv_N"/>
</dbReference>
<dbReference type="Gene3D" id="3.40.50.1390">
    <property type="entry name" value="Resolvase, N-terminal catalytic domain"/>
    <property type="match status" value="1"/>
</dbReference>
<comment type="caution">
    <text evidence="2">The sequence shown here is derived from an EMBL/GenBank/DDBJ whole genome shotgun (WGS) entry which is preliminary data.</text>
</comment>
<gene>
    <name evidence="2" type="ORF">FK530_24355</name>
</gene>
<dbReference type="SMART" id="SM00857">
    <property type="entry name" value="Resolvase"/>
    <property type="match status" value="1"/>
</dbReference>
<dbReference type="RefSeq" id="WP_146489422.1">
    <property type="nucleotide sequence ID" value="NZ_VIGX01000064.1"/>
</dbReference>
<feature type="domain" description="Resolvase/invertase-type recombinase catalytic" evidence="1">
    <location>
        <begin position="38"/>
        <end position="153"/>
    </location>
</feature>
<name>A0A5C5RLL4_9ACTN</name>
<evidence type="ECO:0000313" key="3">
    <source>
        <dbReference type="Proteomes" id="UP000319375"/>
    </source>
</evidence>
<dbReference type="AlphaFoldDB" id="A0A5C5RLL4"/>
<evidence type="ECO:0000259" key="1">
    <source>
        <dbReference type="SMART" id="SM00857"/>
    </source>
</evidence>
<dbReference type="SUPFAM" id="SSF53041">
    <property type="entry name" value="Resolvase-like"/>
    <property type="match status" value="1"/>
</dbReference>
<keyword evidence="3" id="KW-1185">Reference proteome</keyword>
<dbReference type="GO" id="GO:0000150">
    <property type="term" value="F:DNA strand exchange activity"/>
    <property type="evidence" value="ECO:0007669"/>
    <property type="project" value="InterPro"/>
</dbReference>
<dbReference type="Pfam" id="PF00239">
    <property type="entry name" value="Resolvase"/>
    <property type="match status" value="1"/>
</dbReference>
<dbReference type="InterPro" id="IPR050639">
    <property type="entry name" value="SSR_resolvase"/>
</dbReference>
<dbReference type="InterPro" id="IPR036162">
    <property type="entry name" value="Resolvase-like_N_sf"/>
</dbReference>
<feature type="non-terminal residue" evidence="2">
    <location>
        <position position="1"/>
    </location>
</feature>
<evidence type="ECO:0000313" key="2">
    <source>
        <dbReference type="EMBL" id="TWS23847.1"/>
    </source>
</evidence>
<dbReference type="PANTHER" id="PTHR30461:SF23">
    <property type="entry name" value="DNA RECOMBINASE-RELATED"/>
    <property type="match status" value="1"/>
</dbReference>
<dbReference type="Proteomes" id="UP000319375">
    <property type="component" value="Unassembled WGS sequence"/>
</dbReference>
<organism evidence="2 3">
    <name type="scientific">Tsukamurella conjunctivitidis</name>
    <dbReference type="NCBI Taxonomy" id="2592068"/>
    <lineage>
        <taxon>Bacteria</taxon>
        <taxon>Bacillati</taxon>
        <taxon>Actinomycetota</taxon>
        <taxon>Actinomycetes</taxon>
        <taxon>Mycobacteriales</taxon>
        <taxon>Tsukamurellaceae</taxon>
        <taxon>Tsukamurella</taxon>
    </lineage>
</organism>
<dbReference type="OrthoDB" id="4500247at2"/>
<protein>
    <submittedName>
        <fullName evidence="2">Recombinase family protein</fullName>
    </submittedName>
</protein>
<reference evidence="2 3" key="1">
    <citation type="submission" date="2019-06" db="EMBL/GenBank/DDBJ databases">
        <title>Tsukamurella conjunctivitidis sp. nov., Tsukamurella assacharolytica sp. nov. and Tsukamurella sputae sp. nov. isolated from patients with conjunctivitis, bacteraemia (lymphoma) and respiratory infection (sputum) in Hong Kong.</title>
        <authorList>
            <person name="Teng J.L.L."/>
            <person name="Lee H.H."/>
            <person name="Fong J.Y.H."/>
            <person name="Fok K.M.N."/>
            <person name="Lau S.K.P."/>
            <person name="Woo P.C.Y."/>
        </authorList>
    </citation>
    <scope>NUCLEOTIDE SEQUENCE [LARGE SCALE GENOMIC DNA]</scope>
    <source>
        <strain evidence="2 3">HKU72</strain>
    </source>
</reference>
<dbReference type="CDD" id="cd00338">
    <property type="entry name" value="Ser_Recombinase"/>
    <property type="match status" value="1"/>
</dbReference>
<dbReference type="PANTHER" id="PTHR30461">
    <property type="entry name" value="DNA-INVERTASE FROM LAMBDOID PROPHAGE"/>
    <property type="match status" value="1"/>
</dbReference>
<dbReference type="GO" id="GO:0003677">
    <property type="term" value="F:DNA binding"/>
    <property type="evidence" value="ECO:0007669"/>
    <property type="project" value="InterPro"/>
</dbReference>
<accession>A0A5C5RLL4</accession>
<dbReference type="EMBL" id="VIGX01000064">
    <property type="protein sequence ID" value="TWS23847.1"/>
    <property type="molecule type" value="Genomic_DNA"/>
</dbReference>
<sequence length="174" mass="19828">RTSPLSCRRVGFDRRTYQATREVVMDGTGSGSNGVEQVVVYLRISEDRTGAEAGVERQRQDCLETCARLGITDPAIFMDNDISAYSGKKRPGYLELLERVKLGPSRIVVWHVDRLYRRPRELEDLIDLVETHPIHIETVKGGAFDLNPDPPLWGWFWGVGIEKMPLLIWDNGCW</sequence>
<proteinExistence type="predicted"/>